<protein>
    <recommendedName>
        <fullName evidence="4">MinD-like ATPase involved in chromosome partitioning or flagellar assembly</fullName>
    </recommendedName>
</protein>
<dbReference type="Proteomes" id="UP000250028">
    <property type="component" value="Unassembled WGS sequence"/>
</dbReference>
<evidence type="ECO:0008006" key="4">
    <source>
        <dbReference type="Google" id="ProtNLM"/>
    </source>
</evidence>
<proteinExistence type="predicted"/>
<dbReference type="AlphaFoldDB" id="A0A2Y9BNX1"/>
<name>A0A2Y9BNX1_9MICO</name>
<dbReference type="OrthoDB" id="5243870at2"/>
<evidence type="ECO:0000313" key="3">
    <source>
        <dbReference type="Proteomes" id="UP000250028"/>
    </source>
</evidence>
<dbReference type="EMBL" id="UESZ01000002">
    <property type="protein sequence ID" value="SSA58939.1"/>
    <property type="molecule type" value="Genomic_DNA"/>
</dbReference>
<keyword evidence="3" id="KW-1185">Reference proteome</keyword>
<accession>A0A2Y9BNX1</accession>
<evidence type="ECO:0000313" key="1">
    <source>
        <dbReference type="EMBL" id="SSA58939.1"/>
    </source>
</evidence>
<dbReference type="EMBL" id="UESZ01000002">
    <property type="protein sequence ID" value="SSA59051.1"/>
    <property type="molecule type" value="Genomic_DNA"/>
</dbReference>
<dbReference type="Gene3D" id="3.40.50.300">
    <property type="entry name" value="P-loop containing nucleotide triphosphate hydrolases"/>
    <property type="match status" value="1"/>
</dbReference>
<reference evidence="3" key="2">
    <citation type="submission" date="2016-10" db="EMBL/GenBank/DDBJ databases">
        <authorList>
            <person name="Varghese N."/>
            <person name="Submissions S."/>
        </authorList>
    </citation>
    <scope>NUCLEOTIDE SEQUENCE [LARGE SCALE GENOMIC DNA]</scope>
    <source>
        <strain evidence="3">DSM 22951</strain>
    </source>
</reference>
<gene>
    <name evidence="1" type="ORF">SAMN04489750_3743</name>
    <name evidence="2" type="ORF">SAMN04489750_3856</name>
</gene>
<evidence type="ECO:0000313" key="2">
    <source>
        <dbReference type="EMBL" id="SSA59051.1"/>
    </source>
</evidence>
<dbReference type="SUPFAM" id="SSF52540">
    <property type="entry name" value="P-loop containing nucleoside triphosphate hydrolases"/>
    <property type="match status" value="1"/>
</dbReference>
<dbReference type="InterPro" id="IPR027417">
    <property type="entry name" value="P-loop_NTPase"/>
</dbReference>
<reference evidence="2" key="1">
    <citation type="submission" date="2016-10" db="EMBL/GenBank/DDBJ databases">
        <authorList>
            <person name="Cai Z."/>
        </authorList>
    </citation>
    <scope>NUCLEOTIDE SEQUENCE [LARGE SCALE GENOMIC DNA]</scope>
    <source>
        <strain evidence="2">DSM 22951</strain>
    </source>
</reference>
<sequence length="264" mass="27260">MSVILLTSASGSPGVTSAALGLALTWPRPVVLVEADPTGGSGLLAGYFHGDVAHVGGLIDLALAHRDGVLVETLPEAMIPIPDSTALLLPGVRSHAQARSVAGMWGPLAGALRALERNGQDVIVDAGRLGLDGAPTPLMLNADLTLLTMRTNLPALSGARSWAQTLREEFEQIGSLPRLGTLLVGEGQPYSAREVRKVLELPVTATLPWDPPAAAVFSVGANRPRRFDNGALVRALRATGAAARAAIESNRVDLAATKSVGSTA</sequence>
<organism evidence="2 3">
    <name type="scientific">Branchiibius hedensis</name>
    <dbReference type="NCBI Taxonomy" id="672460"/>
    <lineage>
        <taxon>Bacteria</taxon>
        <taxon>Bacillati</taxon>
        <taxon>Actinomycetota</taxon>
        <taxon>Actinomycetes</taxon>
        <taxon>Micrococcales</taxon>
        <taxon>Dermacoccaceae</taxon>
        <taxon>Branchiibius</taxon>
    </lineage>
</organism>